<protein>
    <recommendedName>
        <fullName evidence="3">Branched-chain-amino-acid aminotransferase</fullName>
    </recommendedName>
</protein>
<dbReference type="InterPro" id="IPR036038">
    <property type="entry name" value="Aminotransferase-like"/>
</dbReference>
<evidence type="ECO:0008006" key="3">
    <source>
        <dbReference type="Google" id="ProtNLM"/>
    </source>
</evidence>
<dbReference type="Pfam" id="PF01063">
    <property type="entry name" value="Aminotran_4"/>
    <property type="match status" value="1"/>
</dbReference>
<organism evidence="2">
    <name type="scientific">marine metagenome</name>
    <dbReference type="NCBI Taxonomy" id="408172"/>
    <lineage>
        <taxon>unclassified sequences</taxon>
        <taxon>metagenomes</taxon>
        <taxon>ecological metagenomes</taxon>
    </lineage>
</organism>
<evidence type="ECO:0000256" key="1">
    <source>
        <dbReference type="ARBA" id="ARBA00009320"/>
    </source>
</evidence>
<dbReference type="PANTHER" id="PTHR42743:SF11">
    <property type="entry name" value="AMINODEOXYCHORISMATE LYASE"/>
    <property type="match status" value="1"/>
</dbReference>
<dbReference type="InterPro" id="IPR001544">
    <property type="entry name" value="Aminotrans_IV"/>
</dbReference>
<proteinExistence type="inferred from homology"/>
<dbReference type="AlphaFoldDB" id="A0A382VWI3"/>
<dbReference type="EMBL" id="UINC01154780">
    <property type="protein sequence ID" value="SVD50251.1"/>
    <property type="molecule type" value="Genomic_DNA"/>
</dbReference>
<evidence type="ECO:0000313" key="2">
    <source>
        <dbReference type="EMBL" id="SVD50251.1"/>
    </source>
</evidence>
<dbReference type="PANTHER" id="PTHR42743">
    <property type="entry name" value="AMINO-ACID AMINOTRANSFERASE"/>
    <property type="match status" value="1"/>
</dbReference>
<dbReference type="Gene3D" id="3.20.10.10">
    <property type="entry name" value="D-amino Acid Aminotransferase, subunit A, domain 2"/>
    <property type="match status" value="1"/>
</dbReference>
<dbReference type="GO" id="GO:0003824">
    <property type="term" value="F:catalytic activity"/>
    <property type="evidence" value="ECO:0007669"/>
    <property type="project" value="InterPro"/>
</dbReference>
<dbReference type="InterPro" id="IPR050571">
    <property type="entry name" value="Class-IV_PLP-Dep_Aminotrnsfr"/>
</dbReference>
<comment type="similarity">
    <text evidence="1">Belongs to the class-IV pyridoxal-phosphate-dependent aminotransferase family.</text>
</comment>
<feature type="non-terminal residue" evidence="2">
    <location>
        <position position="210"/>
    </location>
</feature>
<dbReference type="GO" id="GO:0046394">
    <property type="term" value="P:carboxylic acid biosynthetic process"/>
    <property type="evidence" value="ECO:0007669"/>
    <property type="project" value="UniProtKB-ARBA"/>
</dbReference>
<dbReference type="InterPro" id="IPR043131">
    <property type="entry name" value="BCAT-like_N"/>
</dbReference>
<gene>
    <name evidence="2" type="ORF">METZ01_LOCUS403105</name>
</gene>
<name>A0A382VWI3_9ZZZZ</name>
<dbReference type="SUPFAM" id="SSF56752">
    <property type="entry name" value="D-aminoacid aminotransferase-like PLP-dependent enzymes"/>
    <property type="match status" value="1"/>
</dbReference>
<sequence>MTDSKGIAYKDGRYIPIEESFIHIMDPAFTKGDVVFDVVTVWDDNFFRLDDHLERFHSSCDYVRLSPPCTDGEIRHVLAQCVDRAGFSRAMVWMLCTRGPFSGGTAFGDPRFCENQFMAYSVPYFWIVPKERSETGAHIWIAETRRAPDVAINQRAKNYNRMDLTAAQFEALDAGADNPVLISTAGFITEGPGNNVWIIKNRTAFTPGEN</sequence>
<dbReference type="InterPro" id="IPR043132">
    <property type="entry name" value="BCAT-like_C"/>
</dbReference>
<dbReference type="Gene3D" id="3.30.470.10">
    <property type="match status" value="1"/>
</dbReference>
<accession>A0A382VWI3</accession>
<reference evidence="2" key="1">
    <citation type="submission" date="2018-05" db="EMBL/GenBank/DDBJ databases">
        <authorList>
            <person name="Lanie J.A."/>
            <person name="Ng W.-L."/>
            <person name="Kazmierczak K.M."/>
            <person name="Andrzejewski T.M."/>
            <person name="Davidsen T.M."/>
            <person name="Wayne K.J."/>
            <person name="Tettelin H."/>
            <person name="Glass J.I."/>
            <person name="Rusch D."/>
            <person name="Podicherti R."/>
            <person name="Tsui H.-C.T."/>
            <person name="Winkler M.E."/>
        </authorList>
    </citation>
    <scope>NUCLEOTIDE SEQUENCE</scope>
</reference>